<evidence type="ECO:0008006" key="4">
    <source>
        <dbReference type="Google" id="ProtNLM"/>
    </source>
</evidence>
<dbReference type="RefSeq" id="WP_216439716.1">
    <property type="nucleotide sequence ID" value="NZ_JAHLQF010000003.1"/>
</dbReference>
<evidence type="ECO:0000256" key="1">
    <source>
        <dbReference type="SAM" id="Phobius"/>
    </source>
</evidence>
<sequence length="201" mass="23950">MKKWLWAIPVVFFVISIPLLFYSKASHKDEKAVDYIKNLKSYSAESNIILVNDKQALEYNCKQYYDRKIGGRVEVGDSRVFIYKNNKTYVNDLKSNMKYTVDRDFDIIFNISMVSEYIKLMYTDEEIKISSKSIEGIEYVMVELHMPYMNRNLVKGIIYLNKDNYLPERLEILDDNNRIKVRVNYKNFIPNEEIDENLFNL</sequence>
<keyword evidence="3" id="KW-1185">Reference proteome</keyword>
<gene>
    <name evidence="2" type="ORF">KQI86_12465</name>
</gene>
<dbReference type="EMBL" id="JAHLQF010000003">
    <property type="protein sequence ID" value="MBU5485149.1"/>
    <property type="molecule type" value="Genomic_DNA"/>
</dbReference>
<dbReference type="NCBIfam" id="NF041287">
    <property type="entry name" value="lipo_GerS_rel"/>
    <property type="match status" value="1"/>
</dbReference>
<dbReference type="InterPro" id="IPR014584">
    <property type="entry name" value="UCP033729"/>
</dbReference>
<reference evidence="2 3" key="1">
    <citation type="submission" date="2021-06" db="EMBL/GenBank/DDBJ databases">
        <authorList>
            <person name="Sun Q."/>
            <person name="Li D."/>
        </authorList>
    </citation>
    <scope>NUCLEOTIDE SEQUENCE [LARGE SCALE GENOMIC DNA]</scope>
    <source>
        <strain evidence="2 3">MSJ-11</strain>
    </source>
</reference>
<evidence type="ECO:0000313" key="2">
    <source>
        <dbReference type="EMBL" id="MBU5485149.1"/>
    </source>
</evidence>
<dbReference type="PIRSF" id="PIRSF033729">
    <property type="entry name" value="UCP033729"/>
    <property type="match status" value="1"/>
</dbReference>
<name>A0ABS6EIX1_9CLOT</name>
<dbReference type="Proteomes" id="UP000726170">
    <property type="component" value="Unassembled WGS sequence"/>
</dbReference>
<keyword evidence="1" id="KW-0812">Transmembrane</keyword>
<organism evidence="2 3">
    <name type="scientific">Clostridium mobile</name>
    <dbReference type="NCBI Taxonomy" id="2841512"/>
    <lineage>
        <taxon>Bacteria</taxon>
        <taxon>Bacillati</taxon>
        <taxon>Bacillota</taxon>
        <taxon>Clostridia</taxon>
        <taxon>Eubacteriales</taxon>
        <taxon>Clostridiaceae</taxon>
        <taxon>Clostridium</taxon>
    </lineage>
</organism>
<feature type="transmembrane region" description="Helical" evidence="1">
    <location>
        <begin position="6"/>
        <end position="22"/>
    </location>
</feature>
<comment type="caution">
    <text evidence="2">The sequence shown here is derived from an EMBL/GenBank/DDBJ whole genome shotgun (WGS) entry which is preliminary data.</text>
</comment>
<accession>A0ABS6EIX1</accession>
<keyword evidence="1" id="KW-1133">Transmembrane helix</keyword>
<proteinExistence type="predicted"/>
<evidence type="ECO:0000313" key="3">
    <source>
        <dbReference type="Proteomes" id="UP000726170"/>
    </source>
</evidence>
<protein>
    <recommendedName>
        <fullName evidence="4">Membrane associated protein</fullName>
    </recommendedName>
</protein>
<keyword evidence="1" id="KW-0472">Membrane</keyword>